<dbReference type="EMBL" id="AP024702">
    <property type="protein sequence ID" value="BCX49684.1"/>
    <property type="molecule type" value="Genomic_DNA"/>
</dbReference>
<sequence>MSEDLWICPGCGAELRVGRKGCPNCSKPPKRKRRKAKVRQERKSWEQDSSYDGLDLPDEDFDYDEFVNREFGNAPHRRVPIQWYWWVVAILLLGGFAWALFAGLSWL</sequence>
<keyword evidence="2" id="KW-0812">Transmembrane</keyword>
<evidence type="ECO:0000256" key="2">
    <source>
        <dbReference type="SAM" id="Phobius"/>
    </source>
</evidence>
<feature type="compositionally biased region" description="Basic residues" evidence="1">
    <location>
        <begin position="28"/>
        <end position="37"/>
    </location>
</feature>
<evidence type="ECO:0000313" key="4">
    <source>
        <dbReference type="Proteomes" id="UP001374893"/>
    </source>
</evidence>
<feature type="region of interest" description="Disordered" evidence="1">
    <location>
        <begin position="26"/>
        <end position="56"/>
    </location>
</feature>
<keyword evidence="2" id="KW-0472">Membrane</keyword>
<dbReference type="RefSeq" id="WP_338686388.1">
    <property type="nucleotide sequence ID" value="NZ_AP024702.1"/>
</dbReference>
<evidence type="ECO:0000313" key="3">
    <source>
        <dbReference type="EMBL" id="BCX49684.1"/>
    </source>
</evidence>
<name>A0ABM7RDE8_9BACT</name>
<accession>A0ABM7RDE8</accession>
<protein>
    <recommendedName>
        <fullName evidence="5">Zinc-ribbon domain-containing protein</fullName>
    </recommendedName>
</protein>
<evidence type="ECO:0008006" key="5">
    <source>
        <dbReference type="Google" id="ProtNLM"/>
    </source>
</evidence>
<evidence type="ECO:0000256" key="1">
    <source>
        <dbReference type="SAM" id="MobiDB-lite"/>
    </source>
</evidence>
<proteinExistence type="predicted"/>
<organism evidence="3 4">
    <name type="scientific">Haloferula helveola</name>
    <dbReference type="NCBI Taxonomy" id="490095"/>
    <lineage>
        <taxon>Bacteria</taxon>
        <taxon>Pseudomonadati</taxon>
        <taxon>Verrucomicrobiota</taxon>
        <taxon>Verrucomicrobiia</taxon>
        <taxon>Verrucomicrobiales</taxon>
        <taxon>Verrucomicrobiaceae</taxon>
        <taxon>Haloferula</taxon>
    </lineage>
</organism>
<keyword evidence="4" id="KW-1185">Reference proteome</keyword>
<reference evidence="3 4" key="1">
    <citation type="submission" date="2021-06" db="EMBL/GenBank/DDBJ databases">
        <title>Complete genome of Haloferula helveola possessing various polysaccharide degrading enzymes.</title>
        <authorList>
            <person name="Takami H."/>
            <person name="Huang C."/>
            <person name="Hamasaki K."/>
        </authorList>
    </citation>
    <scope>NUCLEOTIDE SEQUENCE [LARGE SCALE GENOMIC DNA]</scope>
    <source>
        <strain evidence="3 4">CN-1</strain>
    </source>
</reference>
<feature type="transmembrane region" description="Helical" evidence="2">
    <location>
        <begin position="83"/>
        <end position="106"/>
    </location>
</feature>
<keyword evidence="2" id="KW-1133">Transmembrane helix</keyword>
<dbReference type="Proteomes" id="UP001374893">
    <property type="component" value="Chromosome"/>
</dbReference>
<gene>
    <name evidence="3" type="ORF">HAHE_35920</name>
</gene>